<sequence>MTPLSFGERFRRRELLNTQCPSRDVPNRLTHRWSLLVLVALEKETLRFGELRRKIGSISERMLAQTLRHMEEDGFIKRVDHGVIPPCVDYTLTPLGHQVQERVAGLAEWFEMNLQTIIENRRDFAAHSAREAAEKDTGATDWHRRKNQSFRKVKHPAD</sequence>
<gene>
    <name evidence="6" type="ORF">EB241_19500</name>
</gene>
<dbReference type="AlphaFoldDB" id="A0A3N6TN06"/>
<reference evidence="6 7" key="1">
    <citation type="submission" date="2018-10" db="EMBL/GenBank/DDBJ databases">
        <title>Draft genome sequence for the type isolate of Erwinia psidii, agent causal of bacterial blight in guava (Psidium guajava) and wilt and die-back of Eucalyptus spp.</title>
        <authorList>
            <person name="Hermenegildo P.S."/>
            <person name="Santos S.A."/>
            <person name="Guimaraes L.M.S."/>
            <person name="Vidigal P.M.P."/>
            <person name="Pereira I.C."/>
            <person name="Badel J.L."/>
            <person name="Alfenas-Zerbini P."/>
            <person name="Ferreira M.A.S.V."/>
            <person name="Alfenas A.C."/>
        </authorList>
    </citation>
    <scope>NUCLEOTIDE SEQUENCE [LARGE SCALE GENOMIC DNA]</scope>
    <source>
        <strain evidence="6 7">IBSBF 435</strain>
    </source>
</reference>
<protein>
    <submittedName>
        <fullName evidence="6">Transcriptional regulator</fullName>
    </submittedName>
</protein>
<evidence type="ECO:0000256" key="4">
    <source>
        <dbReference type="SAM" id="MobiDB-lite"/>
    </source>
</evidence>
<dbReference type="OrthoDB" id="9807069at2"/>
<accession>A0A3N6TN06</accession>
<dbReference type="InterPro" id="IPR002577">
    <property type="entry name" value="HTH_HxlR"/>
</dbReference>
<dbReference type="Pfam" id="PF01638">
    <property type="entry name" value="HxlR"/>
    <property type="match status" value="1"/>
</dbReference>
<feature type="region of interest" description="Disordered" evidence="4">
    <location>
        <begin position="130"/>
        <end position="158"/>
    </location>
</feature>
<proteinExistence type="predicted"/>
<comment type="caution">
    <text evidence="6">The sequence shown here is derived from an EMBL/GenBank/DDBJ whole genome shotgun (WGS) entry which is preliminary data.</text>
</comment>
<feature type="compositionally biased region" description="Basic residues" evidence="4">
    <location>
        <begin position="143"/>
        <end position="158"/>
    </location>
</feature>
<feature type="compositionally biased region" description="Basic and acidic residues" evidence="4">
    <location>
        <begin position="130"/>
        <end position="142"/>
    </location>
</feature>
<evidence type="ECO:0000313" key="7">
    <source>
        <dbReference type="Proteomes" id="UP000279457"/>
    </source>
</evidence>
<keyword evidence="7" id="KW-1185">Reference proteome</keyword>
<name>A0A3N6TN06_9GAMM</name>
<dbReference type="InterPro" id="IPR036388">
    <property type="entry name" value="WH-like_DNA-bd_sf"/>
</dbReference>
<dbReference type="GO" id="GO:0003677">
    <property type="term" value="F:DNA binding"/>
    <property type="evidence" value="ECO:0007669"/>
    <property type="project" value="UniProtKB-KW"/>
</dbReference>
<evidence type="ECO:0000256" key="2">
    <source>
        <dbReference type="ARBA" id="ARBA00023125"/>
    </source>
</evidence>
<keyword evidence="1" id="KW-0805">Transcription regulation</keyword>
<keyword evidence="3" id="KW-0804">Transcription</keyword>
<dbReference type="EMBL" id="RHHM01000019">
    <property type="protein sequence ID" value="RQM36612.1"/>
    <property type="molecule type" value="Genomic_DNA"/>
</dbReference>
<evidence type="ECO:0000259" key="5">
    <source>
        <dbReference type="PROSITE" id="PS51118"/>
    </source>
</evidence>
<evidence type="ECO:0000256" key="3">
    <source>
        <dbReference type="ARBA" id="ARBA00023163"/>
    </source>
</evidence>
<dbReference type="Gene3D" id="1.10.10.10">
    <property type="entry name" value="Winged helix-like DNA-binding domain superfamily/Winged helix DNA-binding domain"/>
    <property type="match status" value="1"/>
</dbReference>
<organism evidence="6 7">
    <name type="scientific">Erwinia psidii</name>
    <dbReference type="NCBI Taxonomy" id="69224"/>
    <lineage>
        <taxon>Bacteria</taxon>
        <taxon>Pseudomonadati</taxon>
        <taxon>Pseudomonadota</taxon>
        <taxon>Gammaproteobacteria</taxon>
        <taxon>Enterobacterales</taxon>
        <taxon>Erwiniaceae</taxon>
        <taxon>Erwinia</taxon>
    </lineage>
</organism>
<dbReference type="PROSITE" id="PS51118">
    <property type="entry name" value="HTH_HXLR"/>
    <property type="match status" value="1"/>
</dbReference>
<feature type="domain" description="HTH hxlR-type" evidence="5">
    <location>
        <begin position="20"/>
        <end position="118"/>
    </location>
</feature>
<evidence type="ECO:0000256" key="1">
    <source>
        <dbReference type="ARBA" id="ARBA00023015"/>
    </source>
</evidence>
<dbReference type="PANTHER" id="PTHR33204:SF37">
    <property type="entry name" value="HTH-TYPE TRANSCRIPTIONAL REGULATOR YODB"/>
    <property type="match status" value="1"/>
</dbReference>
<keyword evidence="2" id="KW-0238">DNA-binding</keyword>
<dbReference type="Proteomes" id="UP000279457">
    <property type="component" value="Unassembled WGS sequence"/>
</dbReference>
<dbReference type="PANTHER" id="PTHR33204">
    <property type="entry name" value="TRANSCRIPTIONAL REGULATOR, MARR FAMILY"/>
    <property type="match status" value="1"/>
</dbReference>
<evidence type="ECO:0000313" key="6">
    <source>
        <dbReference type="EMBL" id="RQM36612.1"/>
    </source>
</evidence>
<dbReference type="InterPro" id="IPR036390">
    <property type="entry name" value="WH_DNA-bd_sf"/>
</dbReference>
<dbReference type="SUPFAM" id="SSF46785">
    <property type="entry name" value="Winged helix' DNA-binding domain"/>
    <property type="match status" value="1"/>
</dbReference>